<feature type="transmembrane region" description="Helical" evidence="1">
    <location>
        <begin position="7"/>
        <end position="31"/>
    </location>
</feature>
<dbReference type="EMBL" id="CP139558">
    <property type="protein sequence ID" value="WPU94798.1"/>
    <property type="molecule type" value="Genomic_DNA"/>
</dbReference>
<proteinExistence type="predicted"/>
<evidence type="ECO:0000313" key="2">
    <source>
        <dbReference type="EMBL" id="WPU94798.1"/>
    </source>
</evidence>
<keyword evidence="3" id="KW-1185">Reference proteome</keyword>
<dbReference type="RefSeq" id="WP_321563913.1">
    <property type="nucleotide sequence ID" value="NZ_CP139558.1"/>
</dbReference>
<name>A0ABZ0TNZ8_9SPHI</name>
<keyword evidence="1" id="KW-1133">Transmembrane helix</keyword>
<evidence type="ECO:0000313" key="3">
    <source>
        <dbReference type="Proteomes" id="UP001324380"/>
    </source>
</evidence>
<evidence type="ECO:0000256" key="1">
    <source>
        <dbReference type="SAM" id="Phobius"/>
    </source>
</evidence>
<organism evidence="2 3">
    <name type="scientific">Mucilaginibacter sabulilitoris</name>
    <dbReference type="NCBI Taxonomy" id="1173583"/>
    <lineage>
        <taxon>Bacteria</taxon>
        <taxon>Pseudomonadati</taxon>
        <taxon>Bacteroidota</taxon>
        <taxon>Sphingobacteriia</taxon>
        <taxon>Sphingobacteriales</taxon>
        <taxon>Sphingobacteriaceae</taxon>
        <taxon>Mucilaginibacter</taxon>
    </lineage>
</organism>
<reference evidence="2 3" key="1">
    <citation type="submission" date="2023-11" db="EMBL/GenBank/DDBJ databases">
        <title>Analysis of the Genomes of Mucilaginibacter gossypii cycad 4 and M. sabulilitoris SNA2: microbes with the potential for plant growth promotion.</title>
        <authorList>
            <person name="Hirsch A.M."/>
            <person name="Humm E."/>
            <person name="Rubbi M."/>
            <person name="Del Vecchio G."/>
            <person name="Ha S.M."/>
            <person name="Pellegrini M."/>
            <person name="Gunsalus R.P."/>
        </authorList>
    </citation>
    <scope>NUCLEOTIDE SEQUENCE [LARGE SCALE GENOMIC DNA]</scope>
    <source>
        <strain evidence="2 3">SNA2</strain>
    </source>
</reference>
<protein>
    <submittedName>
        <fullName evidence="2">Uncharacterized protein</fullName>
    </submittedName>
</protein>
<sequence>MLHQISWFNYAAAIFLVAVGYYGYVGLTFYMSELKTCLYRISGRNPRTAPLSGDLQIPEYEVAGAIQKEHVEFVDQEELFFAPPESPNEDSPTTSANNKIADKDDQLLTDFSEMISEVKTLIKVINESEESKGNFEMLFRLIIQKYPALKGTGYMEQINNFLLSEGIAEFSFPLNLIELQNYWLDAGQTEESYENEAA</sequence>
<gene>
    <name evidence="2" type="ORF">SNE25_04590</name>
</gene>
<keyword evidence="1" id="KW-0812">Transmembrane</keyword>
<dbReference type="Proteomes" id="UP001324380">
    <property type="component" value="Chromosome"/>
</dbReference>
<accession>A0ABZ0TNZ8</accession>
<keyword evidence="1" id="KW-0472">Membrane</keyword>